<dbReference type="PIRSF" id="PIRSF004555">
    <property type="entry name" value="UCP004555"/>
    <property type="match status" value="1"/>
</dbReference>
<keyword evidence="1 2" id="KW-0238">DNA-binding</keyword>
<dbReference type="PANTHER" id="PTHR33449">
    <property type="entry name" value="NUCLEOID-ASSOCIATED PROTEIN YBAB"/>
    <property type="match status" value="1"/>
</dbReference>
<keyword evidence="2" id="KW-0963">Cytoplasm</keyword>
<protein>
    <recommendedName>
        <fullName evidence="2">Nucleoid-associated protein NEPTK9_001282</fullName>
    </recommendedName>
</protein>
<evidence type="ECO:0000256" key="1">
    <source>
        <dbReference type="ARBA" id="ARBA00023125"/>
    </source>
</evidence>
<keyword evidence="4" id="KW-1185">Reference proteome</keyword>
<dbReference type="EMBL" id="JAAEJV010000039">
    <property type="protein sequence ID" value="MBF5059765.1"/>
    <property type="molecule type" value="Genomic_DNA"/>
</dbReference>
<reference evidence="3 4" key="1">
    <citation type="submission" date="2020-01" db="EMBL/GenBank/DDBJ databases">
        <title>Draft genome sequence of Cand. Neptunochlamydia vexilliferae K9.</title>
        <authorList>
            <person name="Schulz F."/>
            <person name="Koestlbacher S."/>
            <person name="Wascher F."/>
            <person name="Pizzetti I."/>
            <person name="Horn M."/>
        </authorList>
    </citation>
    <scope>NUCLEOTIDE SEQUENCE [LARGE SCALE GENOMIC DNA]</scope>
    <source>
        <strain evidence="3 4">K9</strain>
    </source>
</reference>
<dbReference type="Proteomes" id="UP001194714">
    <property type="component" value="Unassembled WGS sequence"/>
</dbReference>
<dbReference type="InterPro" id="IPR036894">
    <property type="entry name" value="YbaB-like_sf"/>
</dbReference>
<dbReference type="HAMAP" id="MF_00274">
    <property type="entry name" value="DNA_YbaB_EbfC"/>
    <property type="match status" value="1"/>
</dbReference>
<accession>A0ABS0B055</accession>
<sequence>MKKQAKLFQEQMAKMQEDMQKLEVTGSAGNGLVEITLTGEKEIKKLNIKPECVDHEDVEGLQDLIIVAFNDAAKKIEDNSPQNGLSMSGLPFGL</sequence>
<name>A0ABS0B055_9BACT</name>
<dbReference type="PANTHER" id="PTHR33449:SF1">
    <property type="entry name" value="NUCLEOID-ASSOCIATED PROTEIN YBAB"/>
    <property type="match status" value="1"/>
</dbReference>
<comment type="caution">
    <text evidence="3">The sequence shown here is derived from an EMBL/GenBank/DDBJ whole genome shotgun (WGS) entry which is preliminary data.</text>
</comment>
<organism evidence="3 4">
    <name type="scientific">Candidatus Neptunichlamydia vexilliferae</name>
    <dbReference type="NCBI Taxonomy" id="1651774"/>
    <lineage>
        <taxon>Bacteria</taxon>
        <taxon>Pseudomonadati</taxon>
        <taxon>Chlamydiota</taxon>
        <taxon>Chlamydiia</taxon>
        <taxon>Parachlamydiales</taxon>
        <taxon>Simkaniaceae</taxon>
        <taxon>Candidatus Neptunichlamydia</taxon>
    </lineage>
</organism>
<comment type="subunit">
    <text evidence="2">Homodimer.</text>
</comment>
<comment type="similarity">
    <text evidence="2">Belongs to the YbaB/EbfC family.</text>
</comment>
<evidence type="ECO:0000313" key="3">
    <source>
        <dbReference type="EMBL" id="MBF5059765.1"/>
    </source>
</evidence>
<comment type="subcellular location">
    <subcellularLocation>
        <location evidence="2">Cytoplasm</location>
        <location evidence="2">Nucleoid</location>
    </subcellularLocation>
</comment>
<evidence type="ECO:0000256" key="2">
    <source>
        <dbReference type="HAMAP-Rule" id="MF_00274"/>
    </source>
</evidence>
<dbReference type="Pfam" id="PF02575">
    <property type="entry name" value="YbaB_DNA_bd"/>
    <property type="match status" value="1"/>
</dbReference>
<proteinExistence type="inferred from homology"/>
<evidence type="ECO:0000313" key="4">
    <source>
        <dbReference type="Proteomes" id="UP001194714"/>
    </source>
</evidence>
<dbReference type="SUPFAM" id="SSF82607">
    <property type="entry name" value="YbaB-like"/>
    <property type="match status" value="1"/>
</dbReference>
<dbReference type="Gene3D" id="3.30.1310.10">
    <property type="entry name" value="Nucleoid-associated protein YbaB-like domain"/>
    <property type="match status" value="1"/>
</dbReference>
<comment type="function">
    <text evidence="2">Binds to DNA and alters its conformation. May be involved in regulation of gene expression, nucleoid organization and DNA protection.</text>
</comment>
<dbReference type="InterPro" id="IPR004401">
    <property type="entry name" value="YbaB/EbfC"/>
</dbReference>
<dbReference type="NCBIfam" id="TIGR00103">
    <property type="entry name" value="DNA_YbaB_EbfC"/>
    <property type="match status" value="1"/>
</dbReference>
<gene>
    <name evidence="3" type="ORF">NEPTK9_001282</name>
</gene>